<dbReference type="InterPro" id="IPR020891">
    <property type="entry name" value="UPF0758_CS"/>
</dbReference>
<dbReference type="Gene3D" id="3.40.140.10">
    <property type="entry name" value="Cytidine Deaminase, domain 2"/>
    <property type="match status" value="1"/>
</dbReference>
<evidence type="ECO:0000313" key="9">
    <source>
        <dbReference type="Proteomes" id="UP000050700"/>
    </source>
</evidence>
<keyword evidence="5" id="KW-0482">Metalloprotease</keyword>
<keyword evidence="4" id="KW-0862">Zinc</keyword>
<dbReference type="SUPFAM" id="SSF47781">
    <property type="entry name" value="RuvA domain 2-like"/>
    <property type="match status" value="1"/>
</dbReference>
<dbReference type="InterPro" id="IPR046778">
    <property type="entry name" value="UPF0758_N"/>
</dbReference>
<dbReference type="PATRIC" id="fig|727.582.peg.402"/>
<gene>
    <name evidence="8" type="ORF">NTHI1209_00455</name>
</gene>
<feature type="domain" description="MPN" evidence="7">
    <location>
        <begin position="112"/>
        <end position="234"/>
    </location>
</feature>
<dbReference type="GO" id="GO:0006508">
    <property type="term" value="P:proteolysis"/>
    <property type="evidence" value="ECO:0007669"/>
    <property type="project" value="UniProtKB-KW"/>
</dbReference>
<dbReference type="GO" id="GO:0008237">
    <property type="term" value="F:metallopeptidase activity"/>
    <property type="evidence" value="ECO:0007669"/>
    <property type="project" value="UniProtKB-KW"/>
</dbReference>
<evidence type="ECO:0000256" key="6">
    <source>
        <dbReference type="RuleBase" id="RU003797"/>
    </source>
</evidence>
<dbReference type="InterPro" id="IPR025657">
    <property type="entry name" value="RadC_JAB"/>
</dbReference>
<dbReference type="CDD" id="cd08071">
    <property type="entry name" value="MPN_DUF2466"/>
    <property type="match status" value="1"/>
</dbReference>
<dbReference type="AlphaFoldDB" id="A0A158SVF8"/>
<evidence type="ECO:0000313" key="8">
    <source>
        <dbReference type="EMBL" id="KIS34852.1"/>
    </source>
</evidence>
<dbReference type="GO" id="GO:0046872">
    <property type="term" value="F:metal ion binding"/>
    <property type="evidence" value="ECO:0007669"/>
    <property type="project" value="UniProtKB-KW"/>
</dbReference>
<dbReference type="PROSITE" id="PS50249">
    <property type="entry name" value="MPN"/>
    <property type="match status" value="1"/>
</dbReference>
<dbReference type="Proteomes" id="UP000050700">
    <property type="component" value="Unassembled WGS sequence"/>
</dbReference>
<keyword evidence="2" id="KW-0479">Metal-binding</keyword>
<dbReference type="PROSITE" id="PS01302">
    <property type="entry name" value="UPF0758"/>
    <property type="match status" value="1"/>
</dbReference>
<name>A0A158SVF8_HAEIF</name>
<organism evidence="8 9">
    <name type="scientific">Haemophilus influenzae</name>
    <dbReference type="NCBI Taxonomy" id="727"/>
    <lineage>
        <taxon>Bacteria</taxon>
        <taxon>Pseudomonadati</taxon>
        <taxon>Pseudomonadota</taxon>
        <taxon>Gammaproteobacteria</taxon>
        <taxon>Pasteurellales</taxon>
        <taxon>Pasteurellaceae</taxon>
        <taxon>Haemophilus</taxon>
    </lineage>
</organism>
<evidence type="ECO:0000256" key="3">
    <source>
        <dbReference type="ARBA" id="ARBA00022801"/>
    </source>
</evidence>
<proteinExistence type="inferred from homology"/>
<keyword evidence="3" id="KW-0378">Hydrolase</keyword>
<protein>
    <recommendedName>
        <fullName evidence="7">MPN domain-containing protein</fullName>
    </recommendedName>
</protein>
<dbReference type="InterPro" id="IPR010994">
    <property type="entry name" value="RuvA_2-like"/>
</dbReference>
<reference evidence="8 9" key="1">
    <citation type="submission" date="2014-05" db="EMBL/GenBank/DDBJ databases">
        <title>Methylome analysis of the phasevarions of Haemophilus influenzae.</title>
        <authorList>
            <person name="Atack J.M."/>
            <person name="Fox K.L."/>
            <person name="Power P.M."/>
            <person name="Clark T."/>
            <person name="Jurcisek J."/>
            <person name="Korlach J."/>
            <person name="Bakaletz L.O."/>
            <person name="Jennings M.P."/>
        </authorList>
    </citation>
    <scope>NUCLEOTIDE SEQUENCE [LARGE SCALE GENOMIC DNA]</scope>
    <source>
        <strain evidence="8 9">1209</strain>
    </source>
</reference>
<dbReference type="PANTHER" id="PTHR30471">
    <property type="entry name" value="DNA REPAIR PROTEIN RADC"/>
    <property type="match status" value="1"/>
</dbReference>
<evidence type="ECO:0000256" key="1">
    <source>
        <dbReference type="ARBA" id="ARBA00022670"/>
    </source>
</evidence>
<dbReference type="NCBIfam" id="NF000642">
    <property type="entry name" value="PRK00024.1"/>
    <property type="match status" value="1"/>
</dbReference>
<evidence type="ECO:0000256" key="2">
    <source>
        <dbReference type="ARBA" id="ARBA00022723"/>
    </source>
</evidence>
<dbReference type="EMBL" id="JMQP01000002">
    <property type="protein sequence ID" value="KIS34852.1"/>
    <property type="molecule type" value="Genomic_DNA"/>
</dbReference>
<comment type="similarity">
    <text evidence="6">Belongs to the UPF0758 family.</text>
</comment>
<dbReference type="PANTHER" id="PTHR30471:SF3">
    <property type="entry name" value="UPF0758 PROTEIN YEES-RELATED"/>
    <property type="match status" value="1"/>
</dbReference>
<dbReference type="Pfam" id="PF04002">
    <property type="entry name" value="RadC"/>
    <property type="match status" value="1"/>
</dbReference>
<accession>A0A158SVF8</accession>
<comment type="caution">
    <text evidence="8">The sequence shown here is derived from an EMBL/GenBank/DDBJ whole genome shotgun (WGS) entry which is preliminary data.</text>
</comment>
<keyword evidence="1" id="KW-0645">Protease</keyword>
<dbReference type="InterPro" id="IPR037518">
    <property type="entry name" value="MPN"/>
</dbReference>
<dbReference type="Pfam" id="PF20582">
    <property type="entry name" value="UPF0758_N"/>
    <property type="match status" value="1"/>
</dbReference>
<evidence type="ECO:0000259" key="7">
    <source>
        <dbReference type="PROSITE" id="PS50249"/>
    </source>
</evidence>
<dbReference type="NCBIfam" id="TIGR00608">
    <property type="entry name" value="radc"/>
    <property type="match status" value="1"/>
</dbReference>
<sequence length="234" mass="26715">MRSKSFLFFFYKYMENNDELMPREKLLAFGAKALSDYELLAIFLRTGIKGCPVMSLSKNVLTHFGSLHALLSADKKAFCSVKGLGITQFIQLQAITEMTKRYLKQDMLSTPIINDPETVKLFLLTELQHEEREVFMVLFLDNQHRLIKKERLFLGTINVSAVYPREIIKEALYCNAAALILAHNHPSGITEPSYSDQLITKKIQDAAELMEIRVLDHLIVGKSDCYSFAENCLL</sequence>
<evidence type="ECO:0000256" key="4">
    <source>
        <dbReference type="ARBA" id="ARBA00022833"/>
    </source>
</evidence>
<evidence type="ECO:0000256" key="5">
    <source>
        <dbReference type="ARBA" id="ARBA00023049"/>
    </source>
</evidence>
<dbReference type="InterPro" id="IPR001405">
    <property type="entry name" value="UPF0758"/>
</dbReference>